<sequence length="809" mass="90062">MESLIAKTKKLGWSKHPVRLEVEPKAESKAKLMLVGEHVILKQFESGWSLNEFDFSFGIWVQIHGLPMDRQHKSAVTQIGGMIGPMLDAGRPRELGGAGAIEASGSGQSSGATASQGTEKSSPWIFAVQLALEGLRAVQQRDLMDQSEVWASETTNLPEMAVAVDLKNLDGLTSDNLLSCHISTDTPSVQLGEVTSSVECEQLVTNQPSLSLESSTTLPRDPQDPIFCEPLDPIIVEPNSHSPRPVKNDCFVVSHTREHNGKRKLDHLVEDSGAKKKIREELHSPIKDPAIVITPMKKKEGSQTKRGSSLKARARAKEASQQRGDACQDTLMVSKDQDGNRINTPQSPFSIQLAEEAGLIMPFPLPRGSSLGIIRVLVEPRQFVPSRLFPELSSWPPVSSQKKEVLEFDGRHYLRFLGGLASHWDLNSTASSSNKFGSSSNGEASSRSFRQFSHTVGAIDLGFNGPKYTWSNRRVGWANIRQRLNRGICNIDWQSLFPKVGVRHLTAPNSDHNPILLNTHLELNPGPRPFRFEAMWAKEESSYDVVERAWSWVHSREEISSYFLGKFVEVFTSSSPLDPIGLEELFTLCISESENANLSRILDFLEIKDAIWEMHPLKAPGEFSVKSAYRTSCIQSGDETSPPNWVKLQKTRLHERLKMHLWRIATNSLPIKESIQKFAPILDPSCSLCDHQSETFIHLFWECPFARALWFSCSWGLKPASIQLSSISDLINTLIALPPELGLDSTLMEEFLISGTLVLDQIWKIRNLKLHGEGVVDIGKIMKDLKTHINEHLAALKVGSCTLNPPILL</sequence>
<name>A0A2N9EX23_FAGSY</name>
<dbReference type="PANTHER" id="PTHR33710:SF77">
    <property type="entry name" value="DNASE I-LIKE SUPERFAMILY PROTEIN"/>
    <property type="match status" value="1"/>
</dbReference>
<gene>
    <name evidence="3" type="ORF">FSB_LOCUS11159</name>
</gene>
<protein>
    <recommendedName>
        <fullName evidence="2">Reverse transcriptase zinc-binding domain-containing protein</fullName>
    </recommendedName>
</protein>
<dbReference type="InterPro" id="IPR036691">
    <property type="entry name" value="Endo/exonu/phosph_ase_sf"/>
</dbReference>
<dbReference type="EMBL" id="OIVN01000635">
    <property type="protein sequence ID" value="SPC83277.1"/>
    <property type="molecule type" value="Genomic_DNA"/>
</dbReference>
<reference evidence="3" key="1">
    <citation type="submission" date="2018-02" db="EMBL/GenBank/DDBJ databases">
        <authorList>
            <person name="Cohen D.B."/>
            <person name="Kent A.D."/>
        </authorList>
    </citation>
    <scope>NUCLEOTIDE SEQUENCE</scope>
</reference>
<feature type="domain" description="Reverse transcriptase zinc-binding" evidence="2">
    <location>
        <begin position="623"/>
        <end position="710"/>
    </location>
</feature>
<dbReference type="PANTHER" id="PTHR33710">
    <property type="entry name" value="BNAC02G09200D PROTEIN"/>
    <property type="match status" value="1"/>
</dbReference>
<evidence type="ECO:0000259" key="2">
    <source>
        <dbReference type="Pfam" id="PF13966"/>
    </source>
</evidence>
<dbReference type="Gene3D" id="3.60.10.10">
    <property type="entry name" value="Endonuclease/exonuclease/phosphatase"/>
    <property type="match status" value="1"/>
</dbReference>
<dbReference type="InterPro" id="IPR026960">
    <property type="entry name" value="RVT-Znf"/>
</dbReference>
<evidence type="ECO:0000313" key="3">
    <source>
        <dbReference type="EMBL" id="SPC83277.1"/>
    </source>
</evidence>
<proteinExistence type="predicted"/>
<dbReference type="Pfam" id="PF13966">
    <property type="entry name" value="zf-RVT"/>
    <property type="match status" value="1"/>
</dbReference>
<evidence type="ECO:0000256" key="1">
    <source>
        <dbReference type="SAM" id="MobiDB-lite"/>
    </source>
</evidence>
<accession>A0A2N9EX23</accession>
<dbReference type="SUPFAM" id="SSF56219">
    <property type="entry name" value="DNase I-like"/>
    <property type="match status" value="1"/>
</dbReference>
<feature type="compositionally biased region" description="Low complexity" evidence="1">
    <location>
        <begin position="100"/>
        <end position="118"/>
    </location>
</feature>
<dbReference type="AlphaFoldDB" id="A0A2N9EX23"/>
<organism evidence="3">
    <name type="scientific">Fagus sylvatica</name>
    <name type="common">Beechnut</name>
    <dbReference type="NCBI Taxonomy" id="28930"/>
    <lineage>
        <taxon>Eukaryota</taxon>
        <taxon>Viridiplantae</taxon>
        <taxon>Streptophyta</taxon>
        <taxon>Embryophyta</taxon>
        <taxon>Tracheophyta</taxon>
        <taxon>Spermatophyta</taxon>
        <taxon>Magnoliopsida</taxon>
        <taxon>eudicotyledons</taxon>
        <taxon>Gunneridae</taxon>
        <taxon>Pentapetalae</taxon>
        <taxon>rosids</taxon>
        <taxon>fabids</taxon>
        <taxon>Fagales</taxon>
        <taxon>Fagaceae</taxon>
        <taxon>Fagus</taxon>
    </lineage>
</organism>
<feature type="region of interest" description="Disordered" evidence="1">
    <location>
        <begin position="94"/>
        <end position="118"/>
    </location>
</feature>